<gene>
    <name evidence="2" type="ORF">GSOID_T00004385001</name>
</gene>
<dbReference type="InterPro" id="IPR029058">
    <property type="entry name" value="AB_hydrolase_fold"/>
</dbReference>
<feature type="domain" description="Carboxylesterase type B" evidence="1">
    <location>
        <begin position="11"/>
        <end position="198"/>
    </location>
</feature>
<dbReference type="Pfam" id="PF00135">
    <property type="entry name" value="COesterase"/>
    <property type="match status" value="1"/>
</dbReference>
<dbReference type="Gene3D" id="3.40.50.1820">
    <property type="entry name" value="alpha/beta hydrolase"/>
    <property type="match status" value="1"/>
</dbReference>
<dbReference type="InParanoid" id="E4X938"/>
<dbReference type="OrthoDB" id="19653at2759"/>
<dbReference type="SUPFAM" id="SSF53474">
    <property type="entry name" value="alpha/beta-Hydrolases"/>
    <property type="match status" value="1"/>
</dbReference>
<organism evidence="2">
    <name type="scientific">Oikopleura dioica</name>
    <name type="common">Tunicate</name>
    <dbReference type="NCBI Taxonomy" id="34765"/>
    <lineage>
        <taxon>Eukaryota</taxon>
        <taxon>Metazoa</taxon>
        <taxon>Chordata</taxon>
        <taxon>Tunicata</taxon>
        <taxon>Appendicularia</taxon>
        <taxon>Copelata</taxon>
        <taxon>Oikopleuridae</taxon>
        <taxon>Oikopleura</taxon>
    </lineage>
</organism>
<dbReference type="EMBL" id="FN653030">
    <property type="protein sequence ID" value="CBY18967.1"/>
    <property type="molecule type" value="Genomic_DNA"/>
</dbReference>
<evidence type="ECO:0000313" key="2">
    <source>
        <dbReference type="EMBL" id="CBY18967.1"/>
    </source>
</evidence>
<protein>
    <recommendedName>
        <fullName evidence="1">Carboxylesterase type B domain-containing protein</fullName>
    </recommendedName>
</protein>
<name>E4X938_OIKDI</name>
<dbReference type="Proteomes" id="UP000001307">
    <property type="component" value="Unassembled WGS sequence"/>
</dbReference>
<accession>E4X938</accession>
<proteinExistence type="predicted"/>
<reference evidence="2" key="1">
    <citation type="journal article" date="2010" name="Science">
        <title>Plasticity of animal genome architecture unmasked by rapid evolution of a pelagic tunicate.</title>
        <authorList>
            <person name="Denoeud F."/>
            <person name="Henriet S."/>
            <person name="Mungpakdee S."/>
            <person name="Aury J.M."/>
            <person name="Da Silva C."/>
            <person name="Brinkmann H."/>
            <person name="Mikhaleva J."/>
            <person name="Olsen L.C."/>
            <person name="Jubin C."/>
            <person name="Canestro C."/>
            <person name="Bouquet J.M."/>
            <person name="Danks G."/>
            <person name="Poulain J."/>
            <person name="Campsteijn C."/>
            <person name="Adamski M."/>
            <person name="Cross I."/>
            <person name="Yadetie F."/>
            <person name="Muffato M."/>
            <person name="Louis A."/>
            <person name="Butcher S."/>
            <person name="Tsagkogeorga G."/>
            <person name="Konrad A."/>
            <person name="Singh S."/>
            <person name="Jensen M.F."/>
            <person name="Cong E.H."/>
            <person name="Eikeseth-Otteraa H."/>
            <person name="Noel B."/>
            <person name="Anthouard V."/>
            <person name="Porcel B.M."/>
            <person name="Kachouri-Lafond R."/>
            <person name="Nishino A."/>
            <person name="Ugolini M."/>
            <person name="Chourrout P."/>
            <person name="Nishida H."/>
            <person name="Aasland R."/>
            <person name="Huzurbazar S."/>
            <person name="Westhof E."/>
            <person name="Delsuc F."/>
            <person name="Lehrach H."/>
            <person name="Reinhardt R."/>
            <person name="Weissenbach J."/>
            <person name="Roy S.W."/>
            <person name="Artiguenave F."/>
            <person name="Postlethwait J.H."/>
            <person name="Manak J.R."/>
            <person name="Thompson E.M."/>
            <person name="Jaillon O."/>
            <person name="Du Pasquier L."/>
            <person name="Boudinot P."/>
            <person name="Liberles D.A."/>
            <person name="Volff J.N."/>
            <person name="Philippe H."/>
            <person name="Lenhard B."/>
            <person name="Roest Crollius H."/>
            <person name="Wincker P."/>
            <person name="Chourrout D."/>
        </authorList>
    </citation>
    <scope>NUCLEOTIDE SEQUENCE [LARGE SCALE GENOMIC DNA]</scope>
</reference>
<sequence>MDLTVNALFGTPFAPIADNITAFNPFRNKFQQNIPTMIGINADEPVTFLNMIFESRPINDQYYVTAAGLLFGENLAQELLIWLKKIDCCITNDKTFYPPIGDNRDQLLKIEQDAIFDCGSRRLLEDQSESFMYIFDAVSPTAYKHWSREYEWGNCEKKACHCTDTGYFFGKVTFDTQNQKNAAKEIRSTITNFIKSKDTGLKNSMGGTVQNFIFSEPNSSVQPAKKEICVFWDKVFGLSENCAKGDENSCFADWEKISQAVQYLKSKSQQ</sequence>
<evidence type="ECO:0000259" key="1">
    <source>
        <dbReference type="Pfam" id="PF00135"/>
    </source>
</evidence>
<dbReference type="AlphaFoldDB" id="E4X938"/>
<evidence type="ECO:0000313" key="3">
    <source>
        <dbReference type="Proteomes" id="UP000001307"/>
    </source>
</evidence>
<keyword evidence="3" id="KW-1185">Reference proteome</keyword>
<dbReference type="InterPro" id="IPR002018">
    <property type="entry name" value="CarbesteraseB"/>
</dbReference>